<protein>
    <submittedName>
        <fullName evidence="1">Uncharacterized protein</fullName>
    </submittedName>
</protein>
<keyword evidence="2" id="KW-1185">Reference proteome</keyword>
<proteinExistence type="predicted"/>
<gene>
    <name evidence="1" type="ORF">IMSHALPRED_000703</name>
</gene>
<name>A0A8H3G7B8_9LECA</name>
<dbReference type="AlphaFoldDB" id="A0A8H3G7B8"/>
<dbReference type="Proteomes" id="UP000664534">
    <property type="component" value="Unassembled WGS sequence"/>
</dbReference>
<sequence>MALREAIIRQNIHTRMLITQPGTPTLRLRQPPQHRSLPAPRIQPSPLPIKHQHILPRQFPGPPPAILRARLLIAQPILQMQRVPLALHDLDIPTPTQGAGPINATTDRDAIPDAGREAGELGVLVREAEVVEEEGRVAVRVVVFELEVVRFAVALRGRGGVGAEAEGAAEVVAEV</sequence>
<dbReference type="EMBL" id="CAJPDT010000106">
    <property type="protein sequence ID" value="CAF9938187.1"/>
    <property type="molecule type" value="Genomic_DNA"/>
</dbReference>
<accession>A0A8H3G7B8</accession>
<organism evidence="1 2">
    <name type="scientific">Imshaugia aleurites</name>
    <dbReference type="NCBI Taxonomy" id="172621"/>
    <lineage>
        <taxon>Eukaryota</taxon>
        <taxon>Fungi</taxon>
        <taxon>Dikarya</taxon>
        <taxon>Ascomycota</taxon>
        <taxon>Pezizomycotina</taxon>
        <taxon>Lecanoromycetes</taxon>
        <taxon>OSLEUM clade</taxon>
        <taxon>Lecanoromycetidae</taxon>
        <taxon>Lecanorales</taxon>
        <taxon>Lecanorineae</taxon>
        <taxon>Parmeliaceae</taxon>
        <taxon>Imshaugia</taxon>
    </lineage>
</organism>
<evidence type="ECO:0000313" key="2">
    <source>
        <dbReference type="Proteomes" id="UP000664534"/>
    </source>
</evidence>
<reference evidence="1" key="1">
    <citation type="submission" date="2021-03" db="EMBL/GenBank/DDBJ databases">
        <authorList>
            <person name="Tagirdzhanova G."/>
        </authorList>
    </citation>
    <scope>NUCLEOTIDE SEQUENCE</scope>
</reference>
<comment type="caution">
    <text evidence="1">The sequence shown here is derived from an EMBL/GenBank/DDBJ whole genome shotgun (WGS) entry which is preliminary data.</text>
</comment>
<evidence type="ECO:0000313" key="1">
    <source>
        <dbReference type="EMBL" id="CAF9938187.1"/>
    </source>
</evidence>